<keyword evidence="1" id="KW-0472">Membrane</keyword>
<accession>A0AAX4L304</accession>
<feature type="transmembrane region" description="Helical" evidence="1">
    <location>
        <begin position="82"/>
        <end position="101"/>
    </location>
</feature>
<evidence type="ECO:0000256" key="1">
    <source>
        <dbReference type="SAM" id="Phobius"/>
    </source>
</evidence>
<sequence>MKIKNALKIFTLSKTVFLLPFLLWWVPIIGPFFTGLLLSYYFKANYRLSVISAIVYSVFLSIITTYVFYIVRINILDNIFHYLVISLNVIGSIICVITAYMSSQHGTFAKIIGNSIELEFNARDINEVDKVLSQYFDVNLCSKPNIRFISENQITVTRICNNLQINYDIVKVGNTLRVKAKFENTK</sequence>
<dbReference type="GeneID" id="89336251"/>
<gene>
    <name evidence="2" type="ORF">V6M85_05745</name>
</gene>
<dbReference type="EMBL" id="CP146016">
    <property type="protein sequence ID" value="WWQ61574.1"/>
    <property type="molecule type" value="Genomic_DNA"/>
</dbReference>
<dbReference type="RefSeq" id="WP_338604126.1">
    <property type="nucleotide sequence ID" value="NZ_CP146016.1"/>
</dbReference>
<keyword evidence="1" id="KW-1133">Transmembrane helix</keyword>
<protein>
    <submittedName>
        <fullName evidence="2">Uncharacterized protein</fullName>
    </submittedName>
</protein>
<dbReference type="Proteomes" id="UP001432202">
    <property type="component" value="Chromosome"/>
</dbReference>
<keyword evidence="1" id="KW-0812">Transmembrane</keyword>
<feature type="transmembrane region" description="Helical" evidence="1">
    <location>
        <begin position="48"/>
        <end position="70"/>
    </location>
</feature>
<evidence type="ECO:0000313" key="2">
    <source>
        <dbReference type="EMBL" id="WWQ61574.1"/>
    </source>
</evidence>
<dbReference type="AlphaFoldDB" id="A0AAX4L304"/>
<reference evidence="2 3" key="1">
    <citation type="submission" date="2024-02" db="EMBL/GenBank/DDBJ databases">
        <title>STSV induces naive adaptation in Sulfolobus.</title>
        <authorList>
            <person name="Xiang X."/>
            <person name="Song M."/>
        </authorList>
    </citation>
    <scope>NUCLEOTIDE SEQUENCE [LARGE SCALE GENOMIC DNA]</scope>
    <source>
        <strain evidence="2 3">RT2</strain>
    </source>
</reference>
<organism evidence="2 3">
    <name type="scientific">Sulfolobus tengchongensis</name>
    <dbReference type="NCBI Taxonomy" id="207809"/>
    <lineage>
        <taxon>Archaea</taxon>
        <taxon>Thermoproteota</taxon>
        <taxon>Thermoprotei</taxon>
        <taxon>Sulfolobales</taxon>
        <taxon>Sulfolobaceae</taxon>
        <taxon>Sulfolobus</taxon>
    </lineage>
</organism>
<proteinExistence type="predicted"/>
<name>A0AAX4L304_9CREN</name>
<evidence type="ECO:0000313" key="3">
    <source>
        <dbReference type="Proteomes" id="UP001432202"/>
    </source>
</evidence>
<keyword evidence="3" id="KW-1185">Reference proteome</keyword>
<feature type="transmembrane region" description="Helical" evidence="1">
    <location>
        <begin position="21"/>
        <end position="42"/>
    </location>
</feature>